<dbReference type="InterPro" id="IPR036412">
    <property type="entry name" value="HAD-like_sf"/>
</dbReference>
<dbReference type="Pfam" id="PF13419">
    <property type="entry name" value="HAD_2"/>
    <property type="match status" value="1"/>
</dbReference>
<proteinExistence type="predicted"/>
<protein>
    <submittedName>
        <fullName evidence="1">HAD hydrolase-like protein</fullName>
    </submittedName>
</protein>
<dbReference type="Proteomes" id="UP000461595">
    <property type="component" value="Unassembled WGS sequence"/>
</dbReference>
<dbReference type="GO" id="GO:0004713">
    <property type="term" value="F:protein tyrosine kinase activity"/>
    <property type="evidence" value="ECO:0007669"/>
    <property type="project" value="TreeGrafter"/>
</dbReference>
<dbReference type="InterPro" id="IPR050155">
    <property type="entry name" value="HAD-like_hydrolase_sf"/>
</dbReference>
<dbReference type="Gene3D" id="1.10.150.240">
    <property type="entry name" value="Putative phosphatase, domain 2"/>
    <property type="match status" value="1"/>
</dbReference>
<name>A0A7X3G6T5_9STRE</name>
<dbReference type="Gene3D" id="3.40.50.1000">
    <property type="entry name" value="HAD superfamily/HAD-like"/>
    <property type="match status" value="1"/>
</dbReference>
<dbReference type="OrthoDB" id="9792518at2"/>
<dbReference type="InterPro" id="IPR023198">
    <property type="entry name" value="PGP-like_dom2"/>
</dbReference>
<dbReference type="InterPro" id="IPR023214">
    <property type="entry name" value="HAD_sf"/>
</dbReference>
<dbReference type="EMBL" id="WSRS01000002">
    <property type="protein sequence ID" value="MVX58170.1"/>
    <property type="molecule type" value="Genomic_DNA"/>
</dbReference>
<keyword evidence="1" id="KW-0378">Hydrolase</keyword>
<dbReference type="InterPro" id="IPR041492">
    <property type="entry name" value="HAD_2"/>
</dbReference>
<accession>A0A7X3G6T5</accession>
<dbReference type="AlphaFoldDB" id="A0A7X3G6T5"/>
<dbReference type="GO" id="GO:0016787">
    <property type="term" value="F:hydrolase activity"/>
    <property type="evidence" value="ECO:0007669"/>
    <property type="project" value="UniProtKB-KW"/>
</dbReference>
<reference evidence="1 2" key="1">
    <citation type="submission" date="2019-12" db="EMBL/GenBank/DDBJ databases">
        <title>Microbes associate with the intestines of laboratory mice.</title>
        <authorList>
            <person name="Navarre W."/>
            <person name="Wong E."/>
        </authorList>
    </citation>
    <scope>NUCLEOTIDE SEQUENCE [LARGE SCALE GENOMIC DNA]</scope>
    <source>
        <strain evidence="1 2">NM51_B2-22</strain>
    </source>
</reference>
<evidence type="ECO:0000313" key="1">
    <source>
        <dbReference type="EMBL" id="MVX58170.1"/>
    </source>
</evidence>
<comment type="caution">
    <text evidence="1">The sequence shown here is derived from an EMBL/GenBank/DDBJ whole genome shotgun (WGS) entry which is preliminary data.</text>
</comment>
<dbReference type="PANTHER" id="PTHR43434">
    <property type="entry name" value="PHOSPHOGLYCOLATE PHOSPHATASE"/>
    <property type="match status" value="1"/>
</dbReference>
<dbReference type="SUPFAM" id="SSF56784">
    <property type="entry name" value="HAD-like"/>
    <property type="match status" value="1"/>
</dbReference>
<dbReference type="RefSeq" id="WP_160332003.1">
    <property type="nucleotide sequence ID" value="NZ_WSRS01000002.1"/>
</dbReference>
<dbReference type="GO" id="GO:0005829">
    <property type="term" value="C:cytosol"/>
    <property type="evidence" value="ECO:0007669"/>
    <property type="project" value="TreeGrafter"/>
</dbReference>
<sequence length="207" mass="23149">MFLFFDLDGTLVDSGPGIKAAFHYAFTELQQAVPADSELDTLIGPPLERSFALYLPKDKVEEAITLFRHYYREKGVYQAIPYPGIKETLQTLKEQGHYLAITTSKNQPMAQVMVQHFGLETYFHQVFGALPESHDKIDVLKRGIEHAQAPNDQAYIIGDTLFDMAAGRDLAIGRIGVTWGYGSSESLLENGAQILLTETQELTAFFE</sequence>
<organism evidence="1 2">
    <name type="scientific">Streptococcus danieliae</name>
    <dbReference type="NCBI Taxonomy" id="747656"/>
    <lineage>
        <taxon>Bacteria</taxon>
        <taxon>Bacillati</taxon>
        <taxon>Bacillota</taxon>
        <taxon>Bacilli</taxon>
        <taxon>Lactobacillales</taxon>
        <taxon>Streptococcaceae</taxon>
        <taxon>Streptococcus</taxon>
    </lineage>
</organism>
<evidence type="ECO:0000313" key="2">
    <source>
        <dbReference type="Proteomes" id="UP000461595"/>
    </source>
</evidence>
<gene>
    <name evidence="1" type="ORF">E5983_00580</name>
</gene>
<dbReference type="SFLD" id="SFLDG01129">
    <property type="entry name" value="C1.5:_HAD__Beta-PGM__Phosphata"/>
    <property type="match status" value="1"/>
</dbReference>
<dbReference type="PANTHER" id="PTHR43434:SF20">
    <property type="entry name" value="5'-NUCLEOTIDASE"/>
    <property type="match status" value="1"/>
</dbReference>
<dbReference type="SFLD" id="SFLDS00003">
    <property type="entry name" value="Haloacid_Dehalogenase"/>
    <property type="match status" value="1"/>
</dbReference>